<dbReference type="PANTHER" id="PTHR43135:SF3">
    <property type="entry name" value="ALPHA-D-RIBOSE 1-METHYLPHOSPHONATE 5-TRIPHOSPHATE DIPHOSPHATASE"/>
    <property type="match status" value="1"/>
</dbReference>
<reference evidence="1" key="1">
    <citation type="submission" date="2018-05" db="EMBL/GenBank/DDBJ databases">
        <authorList>
            <person name="Lanie J.A."/>
            <person name="Ng W.-L."/>
            <person name="Kazmierczak K.M."/>
            <person name="Andrzejewski T.M."/>
            <person name="Davidsen T.M."/>
            <person name="Wayne K.J."/>
            <person name="Tettelin H."/>
            <person name="Glass J.I."/>
            <person name="Rusch D."/>
            <person name="Podicherti R."/>
            <person name="Tsui H.-C.T."/>
            <person name="Winkler M.E."/>
        </authorList>
    </citation>
    <scope>NUCLEOTIDE SEQUENCE</scope>
</reference>
<dbReference type="GO" id="GO:0016810">
    <property type="term" value="F:hydrolase activity, acting on carbon-nitrogen (but not peptide) bonds"/>
    <property type="evidence" value="ECO:0007669"/>
    <property type="project" value="InterPro"/>
</dbReference>
<dbReference type="EMBL" id="UINC01066454">
    <property type="protein sequence ID" value="SVB97182.1"/>
    <property type="molecule type" value="Genomic_DNA"/>
</dbReference>
<evidence type="ECO:0000313" key="1">
    <source>
        <dbReference type="EMBL" id="SVB97182.1"/>
    </source>
</evidence>
<feature type="non-terminal residue" evidence="1">
    <location>
        <position position="85"/>
    </location>
</feature>
<dbReference type="Gene3D" id="2.30.40.10">
    <property type="entry name" value="Urease, subunit C, domain 1"/>
    <property type="match status" value="1"/>
</dbReference>
<name>A0A382ID04_9ZZZZ</name>
<protein>
    <recommendedName>
        <fullName evidence="2">Amidohydrolase-related domain-containing protein</fullName>
    </recommendedName>
</protein>
<proteinExistence type="predicted"/>
<dbReference type="InterPro" id="IPR011059">
    <property type="entry name" value="Metal-dep_hydrolase_composite"/>
</dbReference>
<accession>A0A382ID04</accession>
<dbReference type="SUPFAM" id="SSF51338">
    <property type="entry name" value="Composite domain of metallo-dependent hydrolases"/>
    <property type="match status" value="1"/>
</dbReference>
<organism evidence="1">
    <name type="scientific">marine metagenome</name>
    <dbReference type="NCBI Taxonomy" id="408172"/>
    <lineage>
        <taxon>unclassified sequences</taxon>
        <taxon>metagenomes</taxon>
        <taxon>ecological metagenomes</taxon>
    </lineage>
</organism>
<dbReference type="Gene3D" id="3.20.20.140">
    <property type="entry name" value="Metal-dependent hydrolases"/>
    <property type="match status" value="1"/>
</dbReference>
<gene>
    <name evidence="1" type="ORF">METZ01_LOCUS250036</name>
</gene>
<evidence type="ECO:0008006" key="2">
    <source>
        <dbReference type="Google" id="ProtNLM"/>
    </source>
</evidence>
<sequence length="85" mass="9213">MFSVLLVSSLAFATPRIIIKHATLVDAANPVRENMTVVLQGDVIQSIAESGSVMIDAQEDTIVDARGKFLIPGLWDAHVHLTFIP</sequence>
<dbReference type="AlphaFoldDB" id="A0A382ID04"/>
<dbReference type="PANTHER" id="PTHR43135">
    <property type="entry name" value="ALPHA-D-RIBOSE 1-METHYLPHOSPHONATE 5-TRIPHOSPHATE DIPHOSPHATASE"/>
    <property type="match status" value="1"/>
</dbReference>
<dbReference type="InterPro" id="IPR051781">
    <property type="entry name" value="Metallo-dep_Hydrolase"/>
</dbReference>